<dbReference type="Pfam" id="PF00313">
    <property type="entry name" value="CSD"/>
    <property type="match status" value="1"/>
</dbReference>
<dbReference type="InterPro" id="IPR002059">
    <property type="entry name" value="CSP_DNA-bd"/>
</dbReference>
<dbReference type="PROSITE" id="PS51857">
    <property type="entry name" value="CSD_2"/>
    <property type="match status" value="1"/>
</dbReference>
<dbReference type="SUPFAM" id="SSF50249">
    <property type="entry name" value="Nucleic acid-binding proteins"/>
    <property type="match status" value="1"/>
</dbReference>
<sequence length="70" mass="7695">MLSGKIDSYDQYHGFGYIKGDNGEKLFFHVSGLLNHNDVPKVGKMVNFVVAYGARGPQAAKITLNNHNSL</sequence>
<dbReference type="Proteomes" id="UP001144204">
    <property type="component" value="Unassembled WGS sequence"/>
</dbReference>
<dbReference type="AlphaFoldDB" id="A0A9W6B109"/>
<dbReference type="PIRSF" id="PIRSF002599">
    <property type="entry name" value="Cold_shock_A"/>
    <property type="match status" value="1"/>
</dbReference>
<dbReference type="RefSeq" id="WP_286136471.1">
    <property type="nucleotide sequence ID" value="NZ_BRPL01000002.1"/>
</dbReference>
<evidence type="ECO:0000313" key="2">
    <source>
        <dbReference type="EMBL" id="GLB47014.1"/>
    </source>
</evidence>
<keyword evidence="3" id="KW-1185">Reference proteome</keyword>
<dbReference type="EMBL" id="BRPL01000002">
    <property type="protein sequence ID" value="GLB47014.1"/>
    <property type="molecule type" value="Genomic_DNA"/>
</dbReference>
<gene>
    <name evidence="2" type="ORF">WR164_09930</name>
</gene>
<feature type="domain" description="CSD" evidence="1">
    <location>
        <begin position="1"/>
        <end position="64"/>
    </location>
</feature>
<reference evidence="2" key="2">
    <citation type="journal article" date="2023" name="PLoS ONE">
        <title>Philodulcilactobacillus myokoensis gen. nov., sp. nov., a fructophilic, acidophilic, and agar-phobic lactic acid bacterium isolated from fermented vegetable extracts.</title>
        <authorList>
            <person name="Kouya T."/>
            <person name="Ishiyama Y."/>
            <person name="Ohashi S."/>
            <person name="Kumakubo R."/>
            <person name="Yamazaki T."/>
            <person name="Otaki T."/>
        </authorList>
    </citation>
    <scope>NUCLEOTIDE SEQUENCE</scope>
    <source>
        <strain evidence="2">WR16-4</strain>
    </source>
</reference>
<evidence type="ECO:0000313" key="3">
    <source>
        <dbReference type="Proteomes" id="UP001144204"/>
    </source>
</evidence>
<dbReference type="InterPro" id="IPR012340">
    <property type="entry name" value="NA-bd_OB-fold"/>
</dbReference>
<dbReference type="InterPro" id="IPR012156">
    <property type="entry name" value="Cold_shock_CspA"/>
</dbReference>
<dbReference type="GO" id="GO:0003676">
    <property type="term" value="F:nucleic acid binding"/>
    <property type="evidence" value="ECO:0007669"/>
    <property type="project" value="InterPro"/>
</dbReference>
<name>A0A9W6B109_9LACO</name>
<comment type="caution">
    <text evidence="2">The sequence shown here is derived from an EMBL/GenBank/DDBJ whole genome shotgun (WGS) entry which is preliminary data.</text>
</comment>
<protein>
    <recommendedName>
        <fullName evidence="1">CSD domain-containing protein</fullName>
    </recommendedName>
</protein>
<evidence type="ECO:0000259" key="1">
    <source>
        <dbReference type="PROSITE" id="PS51857"/>
    </source>
</evidence>
<reference evidence="2" key="1">
    <citation type="submission" date="2022-07" db="EMBL/GenBank/DDBJ databases">
        <authorList>
            <person name="Kouya T."/>
            <person name="Ishiyama Y."/>
        </authorList>
    </citation>
    <scope>NUCLEOTIDE SEQUENCE</scope>
    <source>
        <strain evidence="2">WR16-4</strain>
    </source>
</reference>
<dbReference type="Gene3D" id="2.40.50.140">
    <property type="entry name" value="Nucleic acid-binding proteins"/>
    <property type="match status" value="1"/>
</dbReference>
<proteinExistence type="predicted"/>
<accession>A0A9W6B109</accession>
<organism evidence="2 3">
    <name type="scientific">Philodulcilactobacillus myokoensis</name>
    <dbReference type="NCBI Taxonomy" id="2929573"/>
    <lineage>
        <taxon>Bacteria</taxon>
        <taxon>Bacillati</taxon>
        <taxon>Bacillota</taxon>
        <taxon>Bacilli</taxon>
        <taxon>Lactobacillales</taxon>
        <taxon>Lactobacillaceae</taxon>
        <taxon>Philodulcilactobacillus</taxon>
    </lineage>
</organism>